<protein>
    <submittedName>
        <fullName evidence="8">Uncharacterized protein</fullName>
    </submittedName>
</protein>
<evidence type="ECO:0000256" key="6">
    <source>
        <dbReference type="PROSITE-ProRule" id="PRU01006"/>
    </source>
</evidence>
<gene>
    <name evidence="8" type="ORF">CAUJ_LOCUS16161</name>
</gene>
<dbReference type="PANTHER" id="PTHR23323">
    <property type="entry name" value="VACUOLAR PROTEIN SORTING-ASSOCIATED PROTEIN"/>
    <property type="match status" value="1"/>
</dbReference>
<proteinExistence type="predicted"/>
<dbReference type="GO" id="GO:0006904">
    <property type="term" value="P:vesicle docking involved in exocytosis"/>
    <property type="evidence" value="ECO:0007669"/>
    <property type="project" value="TreeGrafter"/>
</dbReference>
<evidence type="ECO:0000256" key="7">
    <source>
        <dbReference type="SAM" id="MobiDB-lite"/>
    </source>
</evidence>
<accession>A0A8S1HXQ9</accession>
<dbReference type="GO" id="GO:0048284">
    <property type="term" value="P:organelle fusion"/>
    <property type="evidence" value="ECO:0007669"/>
    <property type="project" value="TreeGrafter"/>
</dbReference>
<keyword evidence="2" id="KW-0479">Metal-binding</keyword>
<dbReference type="EMBL" id="CAJGYM010000277">
    <property type="protein sequence ID" value="CAD6200264.1"/>
    <property type="molecule type" value="Genomic_DNA"/>
</dbReference>
<dbReference type="GO" id="GO:0031902">
    <property type="term" value="C:late endosome membrane"/>
    <property type="evidence" value="ECO:0007669"/>
    <property type="project" value="UniProtKB-SubCell"/>
</dbReference>
<keyword evidence="4" id="KW-0862">Zinc</keyword>
<keyword evidence="3" id="KW-0863">Zinc-finger</keyword>
<evidence type="ECO:0000256" key="3">
    <source>
        <dbReference type="ARBA" id="ARBA00022771"/>
    </source>
</evidence>
<evidence type="ECO:0000313" key="9">
    <source>
        <dbReference type="Proteomes" id="UP000835052"/>
    </source>
</evidence>
<dbReference type="GO" id="GO:0030674">
    <property type="term" value="F:protein-macromolecule adaptor activity"/>
    <property type="evidence" value="ECO:0007669"/>
    <property type="project" value="TreeGrafter"/>
</dbReference>
<evidence type="ECO:0000256" key="2">
    <source>
        <dbReference type="ARBA" id="ARBA00022723"/>
    </source>
</evidence>
<dbReference type="InterPro" id="IPR057308">
    <property type="entry name" value="CHCR_PEP5_VPS11"/>
</dbReference>
<evidence type="ECO:0000256" key="1">
    <source>
        <dbReference type="ARBA" id="ARBA00004492"/>
    </source>
</evidence>
<dbReference type="PANTHER" id="PTHR23323:SF24">
    <property type="entry name" value="VACUOLAR PROTEIN SORTING-ASSOCIATED PROTEIN 11 HOMOLOG"/>
    <property type="match status" value="1"/>
</dbReference>
<name>A0A8S1HXQ9_9PELO</name>
<reference evidence="8" key="1">
    <citation type="submission" date="2020-10" db="EMBL/GenBank/DDBJ databases">
        <authorList>
            <person name="Kikuchi T."/>
        </authorList>
    </citation>
    <scope>NUCLEOTIDE SEQUENCE</scope>
    <source>
        <strain evidence="8">NKZ352</strain>
    </source>
</reference>
<dbReference type="GO" id="GO:0030897">
    <property type="term" value="C:HOPS complex"/>
    <property type="evidence" value="ECO:0007669"/>
    <property type="project" value="TreeGrafter"/>
</dbReference>
<evidence type="ECO:0000256" key="4">
    <source>
        <dbReference type="ARBA" id="ARBA00022833"/>
    </source>
</evidence>
<comment type="subcellular location">
    <subcellularLocation>
        <location evidence="1">Late endosome membrane</location>
        <topology evidence="1">Peripheral membrane protein</topology>
        <orientation evidence="1">Cytoplasmic side</orientation>
    </subcellularLocation>
</comment>
<dbReference type="GO" id="GO:0008270">
    <property type="term" value="F:zinc ion binding"/>
    <property type="evidence" value="ECO:0007669"/>
    <property type="project" value="UniProtKB-KW"/>
</dbReference>
<dbReference type="GO" id="GO:0006886">
    <property type="term" value="P:intracellular protein transport"/>
    <property type="evidence" value="ECO:0007669"/>
    <property type="project" value="UniProtKB-UniRule"/>
</dbReference>
<feature type="region of interest" description="Disordered" evidence="7">
    <location>
        <begin position="357"/>
        <end position="383"/>
    </location>
</feature>
<dbReference type="GO" id="GO:0007032">
    <property type="term" value="P:endosome organization"/>
    <property type="evidence" value="ECO:0007669"/>
    <property type="project" value="TreeGrafter"/>
</dbReference>
<comment type="caution">
    <text evidence="8">The sequence shown here is derived from an EMBL/GenBank/DDBJ whole genome shotgun (WGS) entry which is preliminary data.</text>
</comment>
<sequence length="383" mass="44003">MFGRTFGFENSTLQYLDGAKIAQLCVYLECLHDAGRENSHHTSILLNAYARQGQKKKMIEFIERLTASRKQFDMRPIFNILCECKFLPEASLLATKLGMHDEALATIIDHMHRYSMAVKLIAKRPTEEAIRHLEKYGRILLEKCRDETMSLLLDCIARSSEDKLDIKRLVDIFIGDSDSGEAFIEYAVQKSTGQVKEELVNMLLEIRLRACSNDKQLAKRADELIMPLISKSNEQHALNLAQTFDCQPVIEFVLKSSHRNKELLTYYMKNNNLKAITALCQEINKPQTWIDALSFVAKSEQVEDEALVLILLDALEKCQAVHPLVVLDVLSKSNTLTISAVKSYVINWLTKQENKMDEDRKRVQENEKRMKELDSQIESLKFK</sequence>
<feature type="repeat" description="CHCR" evidence="6">
    <location>
        <begin position="1"/>
        <end position="149"/>
    </location>
</feature>
<dbReference type="Pfam" id="PF23356">
    <property type="entry name" value="TPR_PEP5_VPS11"/>
    <property type="match status" value="1"/>
</dbReference>
<dbReference type="InterPro" id="IPR000547">
    <property type="entry name" value="Clathrin_H-chain/VPS_repeat"/>
</dbReference>
<dbReference type="GO" id="GO:0007033">
    <property type="term" value="P:vacuole organization"/>
    <property type="evidence" value="ECO:0007669"/>
    <property type="project" value="TreeGrafter"/>
</dbReference>
<dbReference type="AlphaFoldDB" id="A0A8S1HXQ9"/>
<evidence type="ECO:0000256" key="5">
    <source>
        <dbReference type="ARBA" id="ARBA00023136"/>
    </source>
</evidence>
<evidence type="ECO:0000313" key="8">
    <source>
        <dbReference type="EMBL" id="CAD6200264.1"/>
    </source>
</evidence>
<dbReference type="Proteomes" id="UP000835052">
    <property type="component" value="Unassembled WGS sequence"/>
</dbReference>
<organism evidence="8 9">
    <name type="scientific">Caenorhabditis auriculariae</name>
    <dbReference type="NCBI Taxonomy" id="2777116"/>
    <lineage>
        <taxon>Eukaryota</taxon>
        <taxon>Metazoa</taxon>
        <taxon>Ecdysozoa</taxon>
        <taxon>Nematoda</taxon>
        <taxon>Chromadorea</taxon>
        <taxon>Rhabditida</taxon>
        <taxon>Rhabditina</taxon>
        <taxon>Rhabditomorpha</taxon>
        <taxon>Rhabditoidea</taxon>
        <taxon>Rhabditidae</taxon>
        <taxon>Peloderinae</taxon>
        <taxon>Caenorhabditis</taxon>
    </lineage>
</organism>
<dbReference type="PROSITE" id="PS50236">
    <property type="entry name" value="CHCR"/>
    <property type="match status" value="1"/>
</dbReference>
<keyword evidence="5" id="KW-0472">Membrane</keyword>
<dbReference type="OrthoDB" id="26184at2759"/>
<keyword evidence="9" id="KW-1185">Reference proteome</keyword>